<gene>
    <name evidence="1" type="ORF">MKW98_027802</name>
</gene>
<name>A0AAD4XFW8_9MAGN</name>
<dbReference type="AlphaFoldDB" id="A0AAD4XFW8"/>
<evidence type="ECO:0000313" key="2">
    <source>
        <dbReference type="Proteomes" id="UP001202328"/>
    </source>
</evidence>
<organism evidence="1 2">
    <name type="scientific">Papaver atlanticum</name>
    <dbReference type="NCBI Taxonomy" id="357466"/>
    <lineage>
        <taxon>Eukaryota</taxon>
        <taxon>Viridiplantae</taxon>
        <taxon>Streptophyta</taxon>
        <taxon>Embryophyta</taxon>
        <taxon>Tracheophyta</taxon>
        <taxon>Spermatophyta</taxon>
        <taxon>Magnoliopsida</taxon>
        <taxon>Ranunculales</taxon>
        <taxon>Papaveraceae</taxon>
        <taxon>Papaveroideae</taxon>
        <taxon>Papaver</taxon>
    </lineage>
</organism>
<dbReference type="Proteomes" id="UP001202328">
    <property type="component" value="Unassembled WGS sequence"/>
</dbReference>
<protein>
    <submittedName>
        <fullName evidence="1">Uncharacterized protein</fullName>
    </submittedName>
</protein>
<proteinExistence type="predicted"/>
<comment type="caution">
    <text evidence="1">The sequence shown here is derived from an EMBL/GenBank/DDBJ whole genome shotgun (WGS) entry which is preliminary data.</text>
</comment>
<evidence type="ECO:0000313" key="1">
    <source>
        <dbReference type="EMBL" id="KAI3910520.1"/>
    </source>
</evidence>
<feature type="non-terminal residue" evidence="1">
    <location>
        <position position="144"/>
    </location>
</feature>
<accession>A0AAD4XFW8</accession>
<reference evidence="1" key="1">
    <citation type="submission" date="2022-04" db="EMBL/GenBank/DDBJ databases">
        <title>A functionally conserved STORR gene fusion in Papaver species that diverged 16.8 million years ago.</title>
        <authorList>
            <person name="Catania T."/>
        </authorList>
    </citation>
    <scope>NUCLEOTIDE SEQUENCE</scope>
    <source>
        <strain evidence="1">S-188037</strain>
    </source>
</reference>
<dbReference type="EMBL" id="JAJJMB010010184">
    <property type="protein sequence ID" value="KAI3910520.1"/>
    <property type="molecule type" value="Genomic_DNA"/>
</dbReference>
<sequence length="144" mass="17372">MAKKNRKIMRRDWMDHISNFPDDLLIIIPSLVPAEQAVTTSFISQTLLPEIDFSYVSFCKNFGIVLEHHKKDRFRGFLEFVDYVFTHHQVEHLHMIRFGFDISRHKIFFFKVRRLFRFAMRSNCLTLDLQFSNLVRPCLYPTYH</sequence>
<keyword evidence="2" id="KW-1185">Reference proteome</keyword>